<protein>
    <recommendedName>
        <fullName evidence="2">Ig-like domain-containing protein</fullName>
    </recommendedName>
</protein>
<name>A0A9D4LZZ3_DREPO</name>
<sequence>MLSQPPSLMLKTNITHFSTDIECDITGFTATKIRFYENLNEVVHIGQSGQSCAKWFSGPPNYFDCTCIINKTAVCTIDVDRYGKVCPKWQCAVLNEGVLHYSNYIDVCNSNKTHFTTKIIDDADCSGRIPFRVKWTIFGLKIKHNMITSILKTFITANISSFVEKYTSYQHASIATCTLKKRESENWNLSILDASLLCSSNSDMPHNKTCKATDGNPMVTVIREPNIRSQCQSIRTTPAPDTLTLCEAVNRKDLGAKRYVGNMTGLFKLEILVTASVMKFFVEGFNNQTHITFNETTKITLRCQGDGFPSPTMHLLKNGIEYSVGNSPFRPTMTLNGSQDTGNYTCIAANALGKDNKTVYISSHIKMDNHQDQPPDSMLNMKVIVTIIAGTGALVLLVIIVSAACVYRFYIRMKTTENVVLPMTHVTTTTPTTSSIPLREPTLIYNEIDPQMMDSDRPVEDDNASNVSQYSLGAAAEGFDDSRYLDESPLYLIVTD</sequence>
<dbReference type="AlphaFoldDB" id="A0A9D4LZZ3"/>
<proteinExistence type="predicted"/>
<reference evidence="3" key="2">
    <citation type="submission" date="2020-11" db="EMBL/GenBank/DDBJ databases">
        <authorList>
            <person name="McCartney M.A."/>
            <person name="Auch B."/>
            <person name="Kono T."/>
            <person name="Mallez S."/>
            <person name="Becker A."/>
            <person name="Gohl D.M."/>
            <person name="Silverstein K.A.T."/>
            <person name="Koren S."/>
            <person name="Bechman K.B."/>
            <person name="Herman A."/>
            <person name="Abrahante J.E."/>
            <person name="Garbe J."/>
        </authorList>
    </citation>
    <scope>NUCLEOTIDE SEQUENCE</scope>
    <source>
        <strain evidence="3">Duluth1</strain>
        <tissue evidence="3">Whole animal</tissue>
    </source>
</reference>
<feature type="domain" description="Ig-like" evidence="2">
    <location>
        <begin position="294"/>
        <end position="362"/>
    </location>
</feature>
<keyword evidence="1" id="KW-0812">Transmembrane</keyword>
<dbReference type="PROSITE" id="PS50835">
    <property type="entry name" value="IG_LIKE"/>
    <property type="match status" value="1"/>
</dbReference>
<keyword evidence="1" id="KW-0472">Membrane</keyword>
<dbReference type="Pfam" id="PF13927">
    <property type="entry name" value="Ig_3"/>
    <property type="match status" value="1"/>
</dbReference>
<dbReference type="SUPFAM" id="SSF48726">
    <property type="entry name" value="Immunoglobulin"/>
    <property type="match status" value="1"/>
</dbReference>
<keyword evidence="4" id="KW-1185">Reference proteome</keyword>
<evidence type="ECO:0000313" key="3">
    <source>
        <dbReference type="EMBL" id="KAH3867325.1"/>
    </source>
</evidence>
<evidence type="ECO:0000259" key="2">
    <source>
        <dbReference type="PROSITE" id="PS50835"/>
    </source>
</evidence>
<dbReference type="SMART" id="SM00408">
    <property type="entry name" value="IGc2"/>
    <property type="match status" value="1"/>
</dbReference>
<dbReference type="InterPro" id="IPR007110">
    <property type="entry name" value="Ig-like_dom"/>
</dbReference>
<evidence type="ECO:0000256" key="1">
    <source>
        <dbReference type="SAM" id="Phobius"/>
    </source>
</evidence>
<dbReference type="InterPro" id="IPR013783">
    <property type="entry name" value="Ig-like_fold"/>
</dbReference>
<evidence type="ECO:0000313" key="4">
    <source>
        <dbReference type="Proteomes" id="UP000828390"/>
    </source>
</evidence>
<keyword evidence="1" id="KW-1133">Transmembrane helix</keyword>
<accession>A0A9D4LZZ3</accession>
<comment type="caution">
    <text evidence="3">The sequence shown here is derived from an EMBL/GenBank/DDBJ whole genome shotgun (WGS) entry which is preliminary data.</text>
</comment>
<organism evidence="3 4">
    <name type="scientific">Dreissena polymorpha</name>
    <name type="common">Zebra mussel</name>
    <name type="synonym">Mytilus polymorpha</name>
    <dbReference type="NCBI Taxonomy" id="45954"/>
    <lineage>
        <taxon>Eukaryota</taxon>
        <taxon>Metazoa</taxon>
        <taxon>Spiralia</taxon>
        <taxon>Lophotrochozoa</taxon>
        <taxon>Mollusca</taxon>
        <taxon>Bivalvia</taxon>
        <taxon>Autobranchia</taxon>
        <taxon>Heteroconchia</taxon>
        <taxon>Euheterodonta</taxon>
        <taxon>Imparidentia</taxon>
        <taxon>Neoheterodontei</taxon>
        <taxon>Myida</taxon>
        <taxon>Dreissenoidea</taxon>
        <taxon>Dreissenidae</taxon>
        <taxon>Dreissena</taxon>
    </lineage>
</organism>
<dbReference type="InterPro" id="IPR036179">
    <property type="entry name" value="Ig-like_dom_sf"/>
</dbReference>
<reference evidence="3" key="1">
    <citation type="journal article" date="2019" name="bioRxiv">
        <title>The Genome of the Zebra Mussel, Dreissena polymorpha: A Resource for Invasive Species Research.</title>
        <authorList>
            <person name="McCartney M.A."/>
            <person name="Auch B."/>
            <person name="Kono T."/>
            <person name="Mallez S."/>
            <person name="Zhang Y."/>
            <person name="Obille A."/>
            <person name="Becker A."/>
            <person name="Abrahante J.E."/>
            <person name="Garbe J."/>
            <person name="Badalamenti J.P."/>
            <person name="Herman A."/>
            <person name="Mangelson H."/>
            <person name="Liachko I."/>
            <person name="Sullivan S."/>
            <person name="Sone E.D."/>
            <person name="Koren S."/>
            <person name="Silverstein K.A.T."/>
            <person name="Beckman K.B."/>
            <person name="Gohl D.M."/>
        </authorList>
    </citation>
    <scope>NUCLEOTIDE SEQUENCE</scope>
    <source>
        <strain evidence="3">Duluth1</strain>
        <tissue evidence="3">Whole animal</tissue>
    </source>
</reference>
<gene>
    <name evidence="3" type="ORF">DPMN_030451</name>
</gene>
<dbReference type="EMBL" id="JAIWYP010000002">
    <property type="protein sequence ID" value="KAH3867325.1"/>
    <property type="molecule type" value="Genomic_DNA"/>
</dbReference>
<feature type="transmembrane region" description="Helical" evidence="1">
    <location>
        <begin position="383"/>
        <end position="407"/>
    </location>
</feature>
<dbReference type="Proteomes" id="UP000828390">
    <property type="component" value="Unassembled WGS sequence"/>
</dbReference>
<dbReference type="InterPro" id="IPR003598">
    <property type="entry name" value="Ig_sub2"/>
</dbReference>
<dbReference type="Gene3D" id="2.60.40.10">
    <property type="entry name" value="Immunoglobulins"/>
    <property type="match status" value="1"/>
</dbReference>